<dbReference type="PANTHER" id="PTHR33392">
    <property type="entry name" value="POLYISOPRENYL-TEICHOIC ACID--PEPTIDOGLYCAN TEICHOIC ACID TRANSFERASE TAGU"/>
    <property type="match status" value="1"/>
</dbReference>
<keyword evidence="2" id="KW-0812">Transmembrane</keyword>
<gene>
    <name evidence="4" type="ORF">SAMN00808754_0176</name>
</gene>
<feature type="domain" description="Cell envelope-related transcriptional attenuator" evidence="3">
    <location>
        <begin position="90"/>
        <end position="232"/>
    </location>
</feature>
<proteinExistence type="inferred from homology"/>
<evidence type="ECO:0000313" key="4">
    <source>
        <dbReference type="EMBL" id="SMB89561.1"/>
    </source>
</evidence>
<feature type="transmembrane region" description="Helical" evidence="2">
    <location>
        <begin position="21"/>
        <end position="47"/>
    </location>
</feature>
<dbReference type="RefSeq" id="WP_084663124.1">
    <property type="nucleotide sequence ID" value="NZ_LT838272.1"/>
</dbReference>
<keyword evidence="5" id="KW-1185">Reference proteome</keyword>
<dbReference type="EMBL" id="LT838272">
    <property type="protein sequence ID" value="SMB89561.1"/>
    <property type="molecule type" value="Genomic_DNA"/>
</dbReference>
<organism evidence="4 5">
    <name type="scientific">Thermanaeromonas toyohensis ToBE</name>
    <dbReference type="NCBI Taxonomy" id="698762"/>
    <lineage>
        <taxon>Bacteria</taxon>
        <taxon>Bacillati</taxon>
        <taxon>Bacillota</taxon>
        <taxon>Clostridia</taxon>
        <taxon>Neomoorellales</taxon>
        <taxon>Neomoorellaceae</taxon>
        <taxon>Thermanaeromonas</taxon>
    </lineage>
</organism>
<evidence type="ECO:0000259" key="3">
    <source>
        <dbReference type="Pfam" id="PF03816"/>
    </source>
</evidence>
<accession>A0A1W1V928</accession>
<dbReference type="PANTHER" id="PTHR33392:SF6">
    <property type="entry name" value="POLYISOPRENYL-TEICHOIC ACID--PEPTIDOGLYCAN TEICHOIC ACID TRANSFERASE TAGU"/>
    <property type="match status" value="1"/>
</dbReference>
<reference evidence="4 5" key="1">
    <citation type="submission" date="2017-04" db="EMBL/GenBank/DDBJ databases">
        <authorList>
            <person name="Afonso C.L."/>
            <person name="Miller P.J."/>
            <person name="Scott M.A."/>
            <person name="Spackman E."/>
            <person name="Goraichik I."/>
            <person name="Dimitrov K.M."/>
            <person name="Suarez D.L."/>
            <person name="Swayne D.E."/>
        </authorList>
    </citation>
    <scope>NUCLEOTIDE SEQUENCE [LARGE SCALE GENOMIC DNA]</scope>
    <source>
        <strain evidence="4 5">ToBE</strain>
    </source>
</reference>
<dbReference type="Gene3D" id="3.40.630.190">
    <property type="entry name" value="LCP protein"/>
    <property type="match status" value="1"/>
</dbReference>
<keyword evidence="2" id="KW-0472">Membrane</keyword>
<sequence>MEEEFWGEAQVQKKPSRKRSLLLQILAFILLGVLLFTGFGVAGYHLAAYLLGQPIAMGDTGQGGEGAQTKIPAAVLLIGVDARKEDEPSRSDTIILAFFDPSGHRVDLLSIPRDTYVRIPGYGPDKINAAHALGGPQLLMETINSFLGARVTKYVELDFQGFEKIVDILGGVDIEVEKRMYYPEEGINLKPGFQHLNGHDALAYVRFRNDPEGDITRIGRQQKFLKAMLDQALRLGSLPKIPRLVAEINKYVRTNLSTMEMISLALFLKDMNSSAVITHLVPGEGKYLKGISYWIADQEKLKAVLAQIPYWQKRYP</sequence>
<dbReference type="AlphaFoldDB" id="A0A1W1V928"/>
<comment type="similarity">
    <text evidence="1">Belongs to the LytR/CpsA/Psr (LCP) family.</text>
</comment>
<keyword evidence="2" id="KW-1133">Transmembrane helix</keyword>
<dbReference type="InterPro" id="IPR050922">
    <property type="entry name" value="LytR/CpsA/Psr_CW_biosynth"/>
</dbReference>
<evidence type="ECO:0000256" key="2">
    <source>
        <dbReference type="SAM" id="Phobius"/>
    </source>
</evidence>
<name>A0A1W1V928_9FIRM</name>
<evidence type="ECO:0000313" key="5">
    <source>
        <dbReference type="Proteomes" id="UP000192569"/>
    </source>
</evidence>
<evidence type="ECO:0000256" key="1">
    <source>
        <dbReference type="ARBA" id="ARBA00006068"/>
    </source>
</evidence>
<dbReference type="Pfam" id="PF03816">
    <property type="entry name" value="LytR_cpsA_psr"/>
    <property type="match status" value="1"/>
</dbReference>
<dbReference type="InterPro" id="IPR004474">
    <property type="entry name" value="LytR_CpsA_psr"/>
</dbReference>
<dbReference type="Proteomes" id="UP000192569">
    <property type="component" value="Chromosome I"/>
</dbReference>
<protein>
    <submittedName>
        <fullName evidence="4">Transcriptional attenuator, LytR family</fullName>
    </submittedName>
</protein>
<dbReference type="NCBIfam" id="TIGR00350">
    <property type="entry name" value="lytR_cpsA_psr"/>
    <property type="match status" value="1"/>
</dbReference>
<dbReference type="STRING" id="698762.SAMN00808754_0176"/>